<protein>
    <recommendedName>
        <fullName evidence="3">Oxidoreductase molybdopterin-binding domain-containing protein</fullName>
    </recommendedName>
</protein>
<dbReference type="SUPFAM" id="SSF81342">
    <property type="entry name" value="Transmembrane di-heme cytochromes"/>
    <property type="match status" value="1"/>
</dbReference>
<dbReference type="InterPro" id="IPR000572">
    <property type="entry name" value="OxRdtase_Mopterin-bd_dom"/>
</dbReference>
<feature type="transmembrane region" description="Helical" evidence="2">
    <location>
        <begin position="82"/>
        <end position="105"/>
    </location>
</feature>
<dbReference type="InterPro" id="IPR016174">
    <property type="entry name" value="Di-haem_cyt_TM"/>
</dbReference>
<evidence type="ECO:0000313" key="5">
    <source>
        <dbReference type="Proteomes" id="UP000275865"/>
    </source>
</evidence>
<keyword evidence="2" id="KW-0472">Membrane</keyword>
<keyword evidence="2" id="KW-0812">Transmembrane</keyword>
<gene>
    <name evidence="4" type="ORF">D7044_19195</name>
</gene>
<comment type="caution">
    <text evidence="4">The sequence shown here is derived from an EMBL/GenBank/DDBJ whole genome shotgun (WGS) entry which is preliminary data.</text>
</comment>
<dbReference type="Pfam" id="PF00174">
    <property type="entry name" value="Oxidored_molyb"/>
    <property type="match status" value="1"/>
</dbReference>
<proteinExistence type="predicted"/>
<dbReference type="Gene3D" id="3.90.420.10">
    <property type="entry name" value="Oxidoreductase, molybdopterin-binding domain"/>
    <property type="match status" value="1"/>
</dbReference>
<sequence>MRQTRPPGPTVGHDDQEIDHPIEEEARVPASDPSAGERTGPAGDHGSPRALWQALDRHRPPGADAVTTGWRSPLRGPRLTSFYGLVLLVTLPLVIVTGLLDYAAYSPQFGQAFPFDVGWLRLPPFDWPTRPAWLFQLTQGLHVGLGIVIVPVVLAKLWSVVPKLFDWPPARSVAQVLERLSLLLLVGGILFQIATGLLNTQYAYVFGFDFYTAHYFGAWVFTAALVVHVVLKLPRLVTALRSRPPGAELGTPRAATRPEPPDPDGLVPVRPGPPTVSRRGAVALVGGGSLLLAALTVGQHVDGPLRRTAWLLPRGQDPGDGPNGFQINRSAAAAGIRPADTGPGWRLTLRGGGRTVTLDRAGLLAMAQHTARLPIACVEGWSTTQTWTGVRLRDLAALAGVPDPAAAHVESLERAGLFRQATLQANQVRDPDSLLALRVNGADLSADHGFPARVIVPALPGVHCTKWVASIEFRADG</sequence>
<feature type="region of interest" description="Disordered" evidence="1">
    <location>
        <begin position="247"/>
        <end position="268"/>
    </location>
</feature>
<dbReference type="PANTHER" id="PTHR43032">
    <property type="entry name" value="PROTEIN-METHIONINE-SULFOXIDE REDUCTASE"/>
    <property type="match status" value="1"/>
</dbReference>
<dbReference type="Proteomes" id="UP000275865">
    <property type="component" value="Unassembled WGS sequence"/>
</dbReference>
<feature type="domain" description="Oxidoreductase molybdopterin-binding" evidence="3">
    <location>
        <begin position="344"/>
        <end position="474"/>
    </location>
</feature>
<feature type="compositionally biased region" description="Basic and acidic residues" evidence="1">
    <location>
        <begin position="12"/>
        <end position="27"/>
    </location>
</feature>
<dbReference type="CDD" id="cd00321">
    <property type="entry name" value="SO_family_Moco"/>
    <property type="match status" value="1"/>
</dbReference>
<dbReference type="PANTHER" id="PTHR43032:SF2">
    <property type="entry name" value="BLL0505 PROTEIN"/>
    <property type="match status" value="1"/>
</dbReference>
<feature type="transmembrane region" description="Helical" evidence="2">
    <location>
        <begin position="182"/>
        <end position="204"/>
    </location>
</feature>
<feature type="transmembrane region" description="Helical" evidence="2">
    <location>
        <begin position="210"/>
        <end position="231"/>
    </location>
</feature>
<dbReference type="AlphaFoldDB" id="A0A3A9XZG1"/>
<evidence type="ECO:0000256" key="1">
    <source>
        <dbReference type="SAM" id="MobiDB-lite"/>
    </source>
</evidence>
<keyword evidence="2" id="KW-1133">Transmembrane helix</keyword>
<dbReference type="SUPFAM" id="SSF56524">
    <property type="entry name" value="Oxidoreductase molybdopterin-binding domain"/>
    <property type="match status" value="1"/>
</dbReference>
<accession>A0A3A9XZG1</accession>
<dbReference type="PRINTS" id="PR00407">
    <property type="entry name" value="EUMOPTERIN"/>
</dbReference>
<evidence type="ECO:0000313" key="4">
    <source>
        <dbReference type="EMBL" id="RKN30538.1"/>
    </source>
</evidence>
<dbReference type="InterPro" id="IPR036374">
    <property type="entry name" value="OxRdtase_Mopterin-bd_sf"/>
</dbReference>
<reference evidence="4 5" key="1">
    <citation type="submission" date="2018-09" db="EMBL/GenBank/DDBJ databases">
        <title>Micromonospora sp. nov. MS1-9, isolated from a root of Musa sp.</title>
        <authorList>
            <person name="Kuncharoen N."/>
            <person name="Kudo T."/>
            <person name="Ohkuma M."/>
            <person name="Yuki M."/>
            <person name="Tanasupawat S."/>
        </authorList>
    </citation>
    <scope>NUCLEOTIDE SEQUENCE [LARGE SCALE GENOMIC DNA]</scope>
    <source>
        <strain evidence="4 5">MS1-9</strain>
    </source>
</reference>
<dbReference type="GO" id="GO:0022904">
    <property type="term" value="P:respiratory electron transport chain"/>
    <property type="evidence" value="ECO:0007669"/>
    <property type="project" value="InterPro"/>
</dbReference>
<feature type="transmembrane region" description="Helical" evidence="2">
    <location>
        <begin position="141"/>
        <end position="161"/>
    </location>
</feature>
<feature type="region of interest" description="Disordered" evidence="1">
    <location>
        <begin position="1"/>
        <end position="49"/>
    </location>
</feature>
<dbReference type="EMBL" id="RAZT01000009">
    <property type="protein sequence ID" value="RKN30538.1"/>
    <property type="molecule type" value="Genomic_DNA"/>
</dbReference>
<dbReference type="GO" id="GO:0016020">
    <property type="term" value="C:membrane"/>
    <property type="evidence" value="ECO:0007669"/>
    <property type="project" value="InterPro"/>
</dbReference>
<evidence type="ECO:0000256" key="2">
    <source>
        <dbReference type="SAM" id="Phobius"/>
    </source>
</evidence>
<evidence type="ECO:0000259" key="3">
    <source>
        <dbReference type="Pfam" id="PF00174"/>
    </source>
</evidence>
<dbReference type="GO" id="GO:0016491">
    <property type="term" value="F:oxidoreductase activity"/>
    <property type="evidence" value="ECO:0007669"/>
    <property type="project" value="InterPro"/>
</dbReference>
<name>A0A3A9XZG1_9ACTN</name>
<organism evidence="4 5">
    <name type="scientific">Micromonospora musae</name>
    <dbReference type="NCBI Taxonomy" id="1894970"/>
    <lineage>
        <taxon>Bacteria</taxon>
        <taxon>Bacillati</taxon>
        <taxon>Actinomycetota</taxon>
        <taxon>Actinomycetes</taxon>
        <taxon>Micromonosporales</taxon>
        <taxon>Micromonosporaceae</taxon>
        <taxon>Micromonospora</taxon>
    </lineage>
</organism>
<dbReference type="InterPro" id="IPR008335">
    <property type="entry name" value="Mopterin_OxRdtase_euk"/>
</dbReference>